<evidence type="ECO:0000313" key="2">
    <source>
        <dbReference type="EMBL" id="GJJ15145.1"/>
    </source>
</evidence>
<dbReference type="EMBL" id="BPWL01000010">
    <property type="protein sequence ID" value="GJJ15145.1"/>
    <property type="molecule type" value="Genomic_DNA"/>
</dbReference>
<comment type="caution">
    <text evidence="2">The sequence shown here is derived from an EMBL/GenBank/DDBJ whole genome shotgun (WGS) entry which is preliminary data.</text>
</comment>
<dbReference type="Pfam" id="PF12417">
    <property type="entry name" value="DUF3669"/>
    <property type="match status" value="1"/>
</dbReference>
<dbReference type="PANTHER" id="PTHR40780">
    <property type="entry name" value="DUF3669 DOMAIN-CONTAINING PROTEIN"/>
    <property type="match status" value="1"/>
</dbReference>
<proteinExistence type="predicted"/>
<feature type="domain" description="DUF3669" evidence="1">
    <location>
        <begin position="229"/>
        <end position="277"/>
    </location>
</feature>
<evidence type="ECO:0000313" key="3">
    <source>
        <dbReference type="Proteomes" id="UP001050691"/>
    </source>
</evidence>
<evidence type="ECO:0000259" key="1">
    <source>
        <dbReference type="Pfam" id="PF12417"/>
    </source>
</evidence>
<sequence>MDNSERPSQSSAEDLPVLQRIGAGSFATIYISHGGACAFKVVHSSESTEIIEKEYQTLSAIYLNCNTDSFFKLPRPYAFYDPSTHKLLSVKGRYGFTVETFRRIGLVTNASYSMDRVFVLPLEFSQPIRERYYPASFKKTSPPPSLCRLYFGKVIDDSRPSRFFNSVNFPLDLKRYTTLANFLDMDDADKVIIGMGEMLARLHWRGDSDGRDIEWVLGGDGYAGLSYFVIDFNQMREWGKTMEGVDTLVSAFMTNDPYYPRPRPRDPQYEIFRSAYLAECPSEQQAHETSLAFLAGIEQEQAKRDTVAAGST</sequence>
<keyword evidence="3" id="KW-1185">Reference proteome</keyword>
<dbReference type="Proteomes" id="UP001050691">
    <property type="component" value="Unassembled WGS sequence"/>
</dbReference>
<dbReference type="InterPro" id="IPR022137">
    <property type="entry name" value="Znf_prot_DUF3669"/>
</dbReference>
<name>A0AAV5ATB1_9AGAM</name>
<dbReference type="AlphaFoldDB" id="A0AAV5ATB1"/>
<accession>A0AAV5ATB1</accession>
<protein>
    <recommendedName>
        <fullName evidence="1">DUF3669 domain-containing protein</fullName>
    </recommendedName>
</protein>
<organism evidence="2 3">
    <name type="scientific">Clathrus columnatus</name>
    <dbReference type="NCBI Taxonomy" id="1419009"/>
    <lineage>
        <taxon>Eukaryota</taxon>
        <taxon>Fungi</taxon>
        <taxon>Dikarya</taxon>
        <taxon>Basidiomycota</taxon>
        <taxon>Agaricomycotina</taxon>
        <taxon>Agaricomycetes</taxon>
        <taxon>Phallomycetidae</taxon>
        <taxon>Phallales</taxon>
        <taxon>Clathraceae</taxon>
        <taxon>Clathrus</taxon>
    </lineage>
</organism>
<gene>
    <name evidence="2" type="ORF">Clacol_009420</name>
</gene>
<reference evidence="2" key="1">
    <citation type="submission" date="2021-10" db="EMBL/GenBank/DDBJ databases">
        <title>De novo Genome Assembly of Clathrus columnatus (Basidiomycota, Fungi) Using Illumina and Nanopore Sequence Data.</title>
        <authorList>
            <person name="Ogiso-Tanaka E."/>
            <person name="Itagaki H."/>
            <person name="Hosoya T."/>
            <person name="Hosaka K."/>
        </authorList>
    </citation>
    <scope>NUCLEOTIDE SEQUENCE</scope>
    <source>
        <strain evidence="2">MO-923</strain>
    </source>
</reference>
<dbReference type="PANTHER" id="PTHR40780:SF2">
    <property type="entry name" value="DUF3669 DOMAIN-CONTAINING PROTEIN"/>
    <property type="match status" value="1"/>
</dbReference>